<organism evidence="3 4">
    <name type="scientific">Cryptosporidium meleagridis</name>
    <dbReference type="NCBI Taxonomy" id="93969"/>
    <lineage>
        <taxon>Eukaryota</taxon>
        <taxon>Sar</taxon>
        <taxon>Alveolata</taxon>
        <taxon>Apicomplexa</taxon>
        <taxon>Conoidasida</taxon>
        <taxon>Coccidia</taxon>
        <taxon>Eucoccidiorida</taxon>
        <taxon>Eimeriorina</taxon>
        <taxon>Cryptosporidiidae</taxon>
        <taxon>Cryptosporidium</taxon>
    </lineage>
</organism>
<feature type="compositionally biased region" description="Low complexity" evidence="1">
    <location>
        <begin position="135"/>
        <end position="166"/>
    </location>
</feature>
<feature type="compositionally biased region" description="Low complexity" evidence="1">
    <location>
        <begin position="107"/>
        <end position="123"/>
    </location>
</feature>
<gene>
    <name evidence="3" type="ORF">CmeUKMEL1_17835</name>
</gene>
<dbReference type="AlphaFoldDB" id="A0A2P4Z664"/>
<feature type="signal peptide" evidence="2">
    <location>
        <begin position="1"/>
        <end position="15"/>
    </location>
</feature>
<comment type="caution">
    <text evidence="3">The sequence shown here is derived from an EMBL/GenBank/DDBJ whole genome shotgun (WGS) entry which is preliminary data.</text>
</comment>
<dbReference type="OrthoDB" id="344347at2759"/>
<name>A0A2P4Z664_9CRYT</name>
<dbReference type="EMBL" id="JIBK01000052">
    <property type="protein sequence ID" value="POM85521.1"/>
    <property type="molecule type" value="Genomic_DNA"/>
</dbReference>
<evidence type="ECO:0008006" key="5">
    <source>
        <dbReference type="Google" id="ProtNLM"/>
    </source>
</evidence>
<evidence type="ECO:0000313" key="3">
    <source>
        <dbReference type="EMBL" id="POM85521.1"/>
    </source>
</evidence>
<evidence type="ECO:0000256" key="1">
    <source>
        <dbReference type="SAM" id="MobiDB-lite"/>
    </source>
</evidence>
<reference evidence="3 4" key="1">
    <citation type="submission" date="2014-04" db="EMBL/GenBank/DDBJ databases">
        <title>Comparative Genomics of Cryptosporidium Species.</title>
        <authorList>
            <person name="Silva J.C."/>
            <person name="Su Q."/>
            <person name="Chalmers R."/>
            <person name="Chibucos M.C."/>
            <person name="Elwin K."/>
            <person name="Godinez A."/>
            <person name="Guo F."/>
            <person name="Huynh K."/>
            <person name="Orvis J."/>
            <person name="Ott S."/>
            <person name="Sadzewicz L."/>
            <person name="Sengamalay N."/>
            <person name="Shetty A."/>
            <person name="Sun M."/>
            <person name="Tallon L."/>
            <person name="Xiao L."/>
            <person name="Zhang H."/>
            <person name="Fraser C.M."/>
            <person name="Zhu G."/>
            <person name="Kissinger J."/>
            <person name="Widmer G."/>
        </authorList>
    </citation>
    <scope>NUCLEOTIDE SEQUENCE [LARGE SCALE GENOMIC DNA]</scope>
    <source>
        <strain evidence="3 4">UKMEL1</strain>
    </source>
</reference>
<keyword evidence="4" id="KW-1185">Reference proteome</keyword>
<dbReference type="VEuPathDB" id="CryptoDB:CmeUKMEL1_17835"/>
<keyword evidence="2" id="KW-0732">Signal</keyword>
<feature type="chain" id="PRO_5015123868" description="Integral membrane protein" evidence="2">
    <location>
        <begin position="16"/>
        <end position="211"/>
    </location>
</feature>
<dbReference type="Proteomes" id="UP000236928">
    <property type="component" value="Unassembled WGS sequence"/>
</dbReference>
<evidence type="ECO:0000313" key="4">
    <source>
        <dbReference type="Proteomes" id="UP000236928"/>
    </source>
</evidence>
<evidence type="ECO:0000256" key="2">
    <source>
        <dbReference type="SAM" id="SignalP"/>
    </source>
</evidence>
<protein>
    <recommendedName>
        <fullName evidence="5">Integral membrane protein</fullName>
    </recommendedName>
</protein>
<accession>A0A2P4Z664</accession>
<feature type="region of interest" description="Disordered" evidence="1">
    <location>
        <begin position="95"/>
        <end position="211"/>
    </location>
</feature>
<feature type="compositionally biased region" description="Polar residues" evidence="1">
    <location>
        <begin position="183"/>
        <end position="193"/>
    </location>
</feature>
<sequence length="211" mass="21949">MFGYLKLFLISAVLCNFLLLLPEQTFFNHFPNTSVYSNLVSKYSFVKLKSGFARPLGQTISRGVLGGASQSSQRSGLRSGLGSSQAVARTINKALGASPNSGAQSTGAPSRAASSVSSSGSSGPTLPRPASSLMNPTPTSNPQQQVSPPQSQNGAFHSSGPRFPSSGGYGPGSRPLVRPVGYISTSCPGNPHSQHLFRPGSGGRKPCRYCD</sequence>
<proteinExistence type="predicted"/>